<feature type="transmembrane region" description="Helical" evidence="6">
    <location>
        <begin position="31"/>
        <end position="51"/>
    </location>
</feature>
<feature type="transmembrane region" description="Helical" evidence="6">
    <location>
        <begin position="76"/>
        <end position="99"/>
    </location>
</feature>
<name>A0A6V8MQ21_9BACT</name>
<evidence type="ECO:0000256" key="2">
    <source>
        <dbReference type="ARBA" id="ARBA00022692"/>
    </source>
</evidence>
<keyword evidence="2 6" id="KW-0812">Transmembrane</keyword>
<dbReference type="GO" id="GO:0016020">
    <property type="term" value="C:membrane"/>
    <property type="evidence" value="ECO:0007669"/>
    <property type="project" value="UniProtKB-SubCell"/>
</dbReference>
<evidence type="ECO:0000259" key="7">
    <source>
        <dbReference type="Pfam" id="PF05140"/>
    </source>
</evidence>
<sequence>MVSAKSVCDAFDLWSVKVLKAIYSRLTSLNLGLWLMTGVMVTLALGSFSSASSEQGGLNDMPLLFWLQRAPLGYSWWLWLCVACIAVLFVNALVCSIDALRRKGRSVAPHLMHAGFLLIVLAHLLSAYGGFKQQMQLPQGDSFGFPDGERVVVERITGQVGPMGMMSGYRADLRLSDGLHAVQPNQPLFHKGYGIYVKDVALSPVPVALFEVHKEPGALTAFIGALIFTVGNLMLLAQRKGR</sequence>
<organism evidence="8 9">
    <name type="scientific">Geomonas paludis</name>
    <dbReference type="NCBI Taxonomy" id="2740185"/>
    <lineage>
        <taxon>Bacteria</taxon>
        <taxon>Pseudomonadati</taxon>
        <taxon>Thermodesulfobacteriota</taxon>
        <taxon>Desulfuromonadia</taxon>
        <taxon>Geobacterales</taxon>
        <taxon>Geobacteraceae</taxon>
        <taxon>Geomonas</taxon>
    </lineage>
</organism>
<comment type="subcellular location">
    <subcellularLocation>
        <location evidence="1">Membrane</location>
        <topology evidence="1">Multi-pass membrane protein</topology>
    </subcellularLocation>
</comment>
<evidence type="ECO:0000256" key="5">
    <source>
        <dbReference type="ARBA" id="ARBA00023136"/>
    </source>
</evidence>
<reference evidence="9" key="1">
    <citation type="submission" date="2020-06" db="EMBL/GenBank/DDBJ databases">
        <title>Draft genomic sequecing of Geomonas sp. Red736.</title>
        <authorList>
            <person name="Itoh H."/>
            <person name="Xu Z.X."/>
            <person name="Ushijima N."/>
            <person name="Masuda Y."/>
            <person name="Shiratori Y."/>
            <person name="Senoo K."/>
        </authorList>
    </citation>
    <scope>NUCLEOTIDE SEQUENCE [LARGE SCALE GENOMIC DNA]</scope>
    <source>
        <strain evidence="9">Red736</strain>
    </source>
</reference>
<dbReference type="InterPro" id="IPR007816">
    <property type="entry name" value="ResB-like_domain"/>
</dbReference>
<feature type="transmembrane region" description="Helical" evidence="6">
    <location>
        <begin position="218"/>
        <end position="237"/>
    </location>
</feature>
<dbReference type="Proteomes" id="UP000568888">
    <property type="component" value="Unassembled WGS sequence"/>
</dbReference>
<dbReference type="Pfam" id="PF05140">
    <property type="entry name" value="ResB"/>
    <property type="match status" value="1"/>
</dbReference>
<evidence type="ECO:0000313" key="8">
    <source>
        <dbReference type="EMBL" id="GFO62156.1"/>
    </source>
</evidence>
<evidence type="ECO:0000256" key="4">
    <source>
        <dbReference type="ARBA" id="ARBA00022989"/>
    </source>
</evidence>
<evidence type="ECO:0000256" key="6">
    <source>
        <dbReference type="SAM" id="Phobius"/>
    </source>
</evidence>
<evidence type="ECO:0000313" key="9">
    <source>
        <dbReference type="Proteomes" id="UP000568888"/>
    </source>
</evidence>
<evidence type="ECO:0000256" key="1">
    <source>
        <dbReference type="ARBA" id="ARBA00004141"/>
    </source>
</evidence>
<protein>
    <submittedName>
        <fullName evidence="8">Cytochrome c biogenesis protein ResB</fullName>
    </submittedName>
</protein>
<accession>A0A6V8MQ21</accession>
<keyword evidence="4 6" id="KW-1133">Transmembrane helix</keyword>
<keyword evidence="3" id="KW-0201">Cytochrome c-type biogenesis</keyword>
<dbReference type="AlphaFoldDB" id="A0A6V8MQ21"/>
<dbReference type="EMBL" id="BLXY01000001">
    <property type="protein sequence ID" value="GFO62156.1"/>
    <property type="molecule type" value="Genomic_DNA"/>
</dbReference>
<evidence type="ECO:0000256" key="3">
    <source>
        <dbReference type="ARBA" id="ARBA00022748"/>
    </source>
</evidence>
<keyword evidence="5 6" id="KW-0472">Membrane</keyword>
<feature type="transmembrane region" description="Helical" evidence="6">
    <location>
        <begin position="111"/>
        <end position="131"/>
    </location>
</feature>
<comment type="caution">
    <text evidence="8">The sequence shown here is derived from an EMBL/GenBank/DDBJ whole genome shotgun (WGS) entry which is preliminary data.</text>
</comment>
<proteinExistence type="predicted"/>
<gene>
    <name evidence="8" type="ORF">GMPD_00750</name>
</gene>
<feature type="domain" description="ResB-like" evidence="7">
    <location>
        <begin position="105"/>
        <end position="200"/>
    </location>
</feature>
<dbReference type="GO" id="GO:0017004">
    <property type="term" value="P:cytochrome complex assembly"/>
    <property type="evidence" value="ECO:0007669"/>
    <property type="project" value="UniProtKB-KW"/>
</dbReference>